<keyword evidence="1" id="KW-0812">Transmembrane</keyword>
<dbReference type="STRING" id="213810.RUM_22430"/>
<dbReference type="Gene3D" id="1.25.40.10">
    <property type="entry name" value="Tetratricopeptide repeat domain"/>
    <property type="match status" value="1"/>
</dbReference>
<dbReference type="GeneID" id="83156896"/>
<dbReference type="AlphaFoldDB" id="D4LF53"/>
<reference evidence="2" key="2">
    <citation type="submission" date="2010-03" db="EMBL/GenBank/DDBJ databases">
        <authorList>
            <person name="Pajon A."/>
        </authorList>
    </citation>
    <scope>NUCLEOTIDE SEQUENCE</scope>
    <source>
        <strain evidence="2">Type strain: 18P13</strain>
    </source>
</reference>
<sequence length="288" mass="32438">MGDKLRQLAGLLRRAAEKALIPALLTCLVAVPTVGSSMEIDWGSFQVLLIVCLALYLQWIISLLLVYWQQRGFRIERTDAEIIGNAFGGMGKKSRMFCRALADVCDNNLEEGLDGFLAVLEMQGLTDKERQLCHFYIGRCYQMTGCSANAVQSYQRARELGMDNPYLLLFQARSMTDSGAYEAARTVYDRLLELELPEFSCIRTDVGMLYLRQHDGAKALQWFEDSIAKGENVAFAYGGCALACLLLRQPEQSQQYYEQAVTNRMADLEGFREYYAELQDAVEHPLAG</sequence>
<organism evidence="2 3">
    <name type="scientific">Ruminococcus champanellensis (strain DSM 18848 / JCM 17042 / KCTC 15320 / 18P13)</name>
    <dbReference type="NCBI Taxonomy" id="213810"/>
    <lineage>
        <taxon>Bacteria</taxon>
        <taxon>Bacillati</taxon>
        <taxon>Bacillota</taxon>
        <taxon>Clostridia</taxon>
        <taxon>Eubacteriales</taxon>
        <taxon>Oscillospiraceae</taxon>
        <taxon>Ruminococcus</taxon>
    </lineage>
</organism>
<feature type="transmembrane region" description="Helical" evidence="1">
    <location>
        <begin position="47"/>
        <end position="68"/>
    </location>
</feature>
<dbReference type="SUPFAM" id="SSF48452">
    <property type="entry name" value="TPR-like"/>
    <property type="match status" value="1"/>
</dbReference>
<protein>
    <submittedName>
        <fullName evidence="2">Uncharacterized protein</fullName>
    </submittedName>
</protein>
<dbReference type="PATRIC" id="fig|213810.4.peg.2135"/>
<evidence type="ECO:0000313" key="3">
    <source>
        <dbReference type="Proteomes" id="UP000007054"/>
    </source>
</evidence>
<dbReference type="BioCyc" id="RCHA213810:RUM_RS10895-MONOMER"/>
<evidence type="ECO:0000256" key="1">
    <source>
        <dbReference type="SAM" id="Phobius"/>
    </source>
</evidence>
<dbReference type="KEGG" id="rch:RUM_22430"/>
<accession>D4LF53</accession>
<evidence type="ECO:0000313" key="2">
    <source>
        <dbReference type="EMBL" id="CBL18248.1"/>
    </source>
</evidence>
<keyword evidence="1" id="KW-1133">Transmembrane helix</keyword>
<dbReference type="InterPro" id="IPR011990">
    <property type="entry name" value="TPR-like_helical_dom_sf"/>
</dbReference>
<dbReference type="EMBL" id="FP929052">
    <property type="protein sequence ID" value="CBL18248.1"/>
    <property type="molecule type" value="Genomic_DNA"/>
</dbReference>
<dbReference type="RefSeq" id="WP_015559154.1">
    <property type="nucleotide sequence ID" value="NC_021039.1"/>
</dbReference>
<proteinExistence type="predicted"/>
<gene>
    <name evidence="2" type="ordered locus">RUM_22430</name>
</gene>
<dbReference type="HOGENOM" id="CLU_966076_0_0_9"/>
<dbReference type="Proteomes" id="UP000007054">
    <property type="component" value="Chromosome"/>
</dbReference>
<reference evidence="2" key="1">
    <citation type="submission" date="2010-03" db="EMBL/GenBank/DDBJ databases">
        <title>The genome sequence of Ruminococcus sp. 18P13.</title>
        <authorList>
            <consortium name="metaHIT consortium -- http://www.metahit.eu/"/>
            <person name="Pajon A."/>
            <person name="Turner K."/>
            <person name="Parkhill J."/>
            <person name="Bernalier A."/>
        </authorList>
    </citation>
    <scope>NUCLEOTIDE SEQUENCE [LARGE SCALE GENOMIC DNA]</scope>
    <source>
        <strain evidence="2">Type strain: 18P13</strain>
    </source>
</reference>
<name>D4LF53_RUMC1</name>
<keyword evidence="3" id="KW-1185">Reference proteome</keyword>
<keyword evidence="1" id="KW-0472">Membrane</keyword>